<dbReference type="AlphaFoldDB" id="A0A161R4U7"/>
<proteinExistence type="inferred from homology"/>
<organism evidence="6 7">
    <name type="scientific">Tistrella mobilis</name>
    <dbReference type="NCBI Taxonomy" id="171437"/>
    <lineage>
        <taxon>Bacteria</taxon>
        <taxon>Pseudomonadati</taxon>
        <taxon>Pseudomonadota</taxon>
        <taxon>Alphaproteobacteria</taxon>
        <taxon>Geminicoccales</taxon>
        <taxon>Geminicoccaceae</taxon>
        <taxon>Tistrella</taxon>
    </lineage>
</organism>
<evidence type="ECO:0000256" key="2">
    <source>
        <dbReference type="ARBA" id="ARBA00029447"/>
    </source>
</evidence>
<dbReference type="SUPFAM" id="SSF58104">
    <property type="entry name" value="Methyl-accepting chemotaxis protein (MCP) signaling domain"/>
    <property type="match status" value="1"/>
</dbReference>
<dbReference type="InterPro" id="IPR000700">
    <property type="entry name" value="PAS-assoc_C"/>
</dbReference>
<dbReference type="Pfam" id="PF08447">
    <property type="entry name" value="PAS_3"/>
    <property type="match status" value="2"/>
</dbReference>
<dbReference type="Gene3D" id="1.10.287.950">
    <property type="entry name" value="Methyl-accepting chemotaxis protein"/>
    <property type="match status" value="1"/>
</dbReference>
<sequence length="506" mass="54267">MFWRKNDGMEGADGEAARQMELLGRYAGVGLWDAVLYQGDAMHAKASWHFSDEFRRLVGFAHGDRQGFPDKVQSWSDRLHPDDSGYTFDAFAACLNDKSGRTGYDVTYRLKMKDGAWRWFRAVGGVARDAQGNPLRACGSLIDVHDQKVDVERMALLARHAGIGLWDAQLYEGDAMHPKAQWRFSGEFRRLVGFGSDDLTGFPDKVNAWSDRLHPEDSGHTFDAFGACLNDRSGRTGYDVAYRLKMKDGSYRWFKAIGGVARDPQGNPLRACGSLIDIHAQKMAELENERAEANRRKGIHDIADTLSARVGSSADRATANTQVVATATEELSASVGEIAARSSAAANASATAANEAARTNDTVQALVSAGERIGVVIKLINNIASQTNLLALNATIEAARAGEAGKGFAVVAGEVKNLAQQTASATDEIVEQIASVQREAARTVDAIHAISAAIGEVQTISASIASAVAQQDAAAREISASITQVARDVGDVSENVGAVTRQLRAG</sequence>
<keyword evidence="1 3" id="KW-0807">Transducer</keyword>
<dbReference type="SUPFAM" id="SSF55785">
    <property type="entry name" value="PYP-like sensor domain (PAS domain)"/>
    <property type="match status" value="2"/>
</dbReference>
<comment type="caution">
    <text evidence="6">The sequence shown here is derived from an EMBL/GenBank/DDBJ whole genome shotgun (WGS) entry which is preliminary data.</text>
</comment>
<dbReference type="Proteomes" id="UP000075787">
    <property type="component" value="Unassembled WGS sequence"/>
</dbReference>
<evidence type="ECO:0000259" key="5">
    <source>
        <dbReference type="PROSITE" id="PS50113"/>
    </source>
</evidence>
<dbReference type="Pfam" id="PF00015">
    <property type="entry name" value="MCPsignal"/>
    <property type="match status" value="1"/>
</dbReference>
<evidence type="ECO:0000313" key="7">
    <source>
        <dbReference type="Proteomes" id="UP000075787"/>
    </source>
</evidence>
<dbReference type="InterPro" id="IPR001610">
    <property type="entry name" value="PAC"/>
</dbReference>
<dbReference type="GO" id="GO:0004888">
    <property type="term" value="F:transmembrane signaling receptor activity"/>
    <property type="evidence" value="ECO:0007669"/>
    <property type="project" value="InterPro"/>
</dbReference>
<dbReference type="Gene3D" id="3.30.450.20">
    <property type="entry name" value="PAS domain"/>
    <property type="match status" value="2"/>
</dbReference>
<dbReference type="GO" id="GO:0007165">
    <property type="term" value="P:signal transduction"/>
    <property type="evidence" value="ECO:0007669"/>
    <property type="project" value="UniProtKB-KW"/>
</dbReference>
<dbReference type="InterPro" id="IPR004089">
    <property type="entry name" value="MCPsignal_dom"/>
</dbReference>
<comment type="similarity">
    <text evidence="2">Belongs to the methyl-accepting chemotaxis (MCP) protein family.</text>
</comment>
<evidence type="ECO:0000313" key="6">
    <source>
        <dbReference type="EMBL" id="KYO53551.1"/>
    </source>
</evidence>
<feature type="domain" description="PAC" evidence="5">
    <location>
        <begin position="238"/>
        <end position="290"/>
    </location>
</feature>
<protein>
    <submittedName>
        <fullName evidence="6">Chemotaxis protein</fullName>
    </submittedName>
</protein>
<dbReference type="NCBIfam" id="TIGR00229">
    <property type="entry name" value="sensory_box"/>
    <property type="match status" value="1"/>
</dbReference>
<reference evidence="6 7" key="1">
    <citation type="submission" date="2015-12" db="EMBL/GenBank/DDBJ databases">
        <title>Genome sequence of Tistrella mobilis MCCC 1A02139.</title>
        <authorList>
            <person name="Lu L."/>
            <person name="Lai Q."/>
            <person name="Shao Z."/>
            <person name="Qian P."/>
        </authorList>
    </citation>
    <scope>NUCLEOTIDE SEQUENCE [LARGE SCALE GENOMIC DNA]</scope>
    <source>
        <strain evidence="6 7">MCCC 1A02139</strain>
    </source>
</reference>
<dbReference type="PANTHER" id="PTHR32089">
    <property type="entry name" value="METHYL-ACCEPTING CHEMOTAXIS PROTEIN MCPB"/>
    <property type="match status" value="1"/>
</dbReference>
<dbReference type="PANTHER" id="PTHR32089:SF112">
    <property type="entry name" value="LYSOZYME-LIKE PROTEIN-RELATED"/>
    <property type="match status" value="1"/>
</dbReference>
<dbReference type="InterPro" id="IPR004090">
    <property type="entry name" value="Chemotax_Me-accpt_rcpt"/>
</dbReference>
<dbReference type="InterPro" id="IPR000014">
    <property type="entry name" value="PAS"/>
</dbReference>
<evidence type="ECO:0000256" key="1">
    <source>
        <dbReference type="ARBA" id="ARBA00023224"/>
    </source>
</evidence>
<dbReference type="PRINTS" id="PR00260">
    <property type="entry name" value="CHEMTRNSDUCR"/>
</dbReference>
<dbReference type="EMBL" id="LPZR01000112">
    <property type="protein sequence ID" value="KYO53551.1"/>
    <property type="molecule type" value="Genomic_DNA"/>
</dbReference>
<feature type="domain" description="Methyl-accepting transducer" evidence="4">
    <location>
        <begin position="310"/>
        <end position="506"/>
    </location>
</feature>
<dbReference type="InterPro" id="IPR035965">
    <property type="entry name" value="PAS-like_dom_sf"/>
</dbReference>
<name>A0A161R4U7_9PROT</name>
<dbReference type="PROSITE" id="PS50113">
    <property type="entry name" value="PAC"/>
    <property type="match status" value="1"/>
</dbReference>
<dbReference type="CDD" id="cd00130">
    <property type="entry name" value="PAS"/>
    <property type="match status" value="2"/>
</dbReference>
<evidence type="ECO:0000256" key="3">
    <source>
        <dbReference type="PROSITE-ProRule" id="PRU00284"/>
    </source>
</evidence>
<dbReference type="GO" id="GO:0016020">
    <property type="term" value="C:membrane"/>
    <property type="evidence" value="ECO:0007669"/>
    <property type="project" value="InterPro"/>
</dbReference>
<dbReference type="PROSITE" id="PS50111">
    <property type="entry name" value="CHEMOTAXIS_TRANSDUC_2"/>
    <property type="match status" value="1"/>
</dbReference>
<accession>A0A161R4U7</accession>
<gene>
    <name evidence="6" type="ORF">AUP44_00465</name>
</gene>
<dbReference type="InterPro" id="IPR013655">
    <property type="entry name" value="PAS_fold_3"/>
</dbReference>
<dbReference type="SMART" id="SM00283">
    <property type="entry name" value="MA"/>
    <property type="match status" value="1"/>
</dbReference>
<evidence type="ECO:0000259" key="4">
    <source>
        <dbReference type="PROSITE" id="PS50111"/>
    </source>
</evidence>
<dbReference type="SMART" id="SM00086">
    <property type="entry name" value="PAC"/>
    <property type="match status" value="2"/>
</dbReference>
<dbReference type="GO" id="GO:0006935">
    <property type="term" value="P:chemotaxis"/>
    <property type="evidence" value="ECO:0007669"/>
    <property type="project" value="InterPro"/>
</dbReference>